<keyword evidence="7 9" id="KW-1133">Transmembrane helix</keyword>
<keyword evidence="6" id="KW-0448">Lipopolysaccharide biosynthesis</keyword>
<feature type="transmembrane region" description="Helical" evidence="9">
    <location>
        <begin position="549"/>
        <end position="567"/>
    </location>
</feature>
<feature type="transmembrane region" description="Helical" evidence="9">
    <location>
        <begin position="587"/>
        <end position="604"/>
    </location>
</feature>
<dbReference type="RefSeq" id="WP_119930081.1">
    <property type="nucleotide sequence ID" value="NZ_QZEY01000016.1"/>
</dbReference>
<evidence type="ECO:0000256" key="8">
    <source>
        <dbReference type="ARBA" id="ARBA00023136"/>
    </source>
</evidence>
<keyword evidence="4 12" id="KW-0808">Transferase</keyword>
<keyword evidence="2" id="KW-1003">Cell membrane</keyword>
<evidence type="ECO:0000256" key="4">
    <source>
        <dbReference type="ARBA" id="ARBA00022679"/>
    </source>
</evidence>
<dbReference type="PANTHER" id="PTHR48090">
    <property type="entry name" value="UNDECAPRENYL-PHOSPHATE 4-DEOXY-4-FORMAMIDO-L-ARABINOSE TRANSFERASE-RELATED"/>
    <property type="match status" value="1"/>
</dbReference>
<dbReference type="GO" id="GO:0005886">
    <property type="term" value="C:plasma membrane"/>
    <property type="evidence" value="ECO:0007669"/>
    <property type="project" value="TreeGrafter"/>
</dbReference>
<feature type="transmembrane region" description="Helical" evidence="9">
    <location>
        <begin position="254"/>
        <end position="274"/>
    </location>
</feature>
<proteinExistence type="inferred from homology"/>
<evidence type="ECO:0000256" key="2">
    <source>
        <dbReference type="ARBA" id="ARBA00022475"/>
    </source>
</evidence>
<feature type="transmembrane region" description="Helical" evidence="9">
    <location>
        <begin position="359"/>
        <end position="377"/>
    </location>
</feature>
<dbReference type="EMBL" id="QZEY01000016">
    <property type="protein sequence ID" value="RJL24225.1"/>
    <property type="molecule type" value="Genomic_DNA"/>
</dbReference>
<dbReference type="CDD" id="cd04179">
    <property type="entry name" value="DPM_DPG-synthase_like"/>
    <property type="match status" value="1"/>
</dbReference>
<dbReference type="InterPro" id="IPR038731">
    <property type="entry name" value="RgtA/B/C-like"/>
</dbReference>
<dbReference type="OrthoDB" id="9810303at2"/>
<dbReference type="GO" id="GO:0009103">
    <property type="term" value="P:lipopolysaccharide biosynthetic process"/>
    <property type="evidence" value="ECO:0007669"/>
    <property type="project" value="UniProtKB-KW"/>
</dbReference>
<accession>A0A3A4A6N1</accession>
<feature type="domain" description="Glycosyltransferase RgtA/B/C/D-like" evidence="11">
    <location>
        <begin position="330"/>
        <end position="467"/>
    </location>
</feature>
<feature type="transmembrane region" description="Helical" evidence="9">
    <location>
        <begin position="524"/>
        <end position="542"/>
    </location>
</feature>
<name>A0A3A4A6N1_9ACTN</name>
<dbReference type="InterPro" id="IPR029044">
    <property type="entry name" value="Nucleotide-diphossugar_trans"/>
</dbReference>
<evidence type="ECO:0000256" key="5">
    <source>
        <dbReference type="ARBA" id="ARBA00022692"/>
    </source>
</evidence>
<dbReference type="PANTHER" id="PTHR48090:SF3">
    <property type="entry name" value="UNDECAPRENYL-PHOSPHATE 4-DEOXY-4-FORMAMIDO-L-ARABINOSE TRANSFERASE"/>
    <property type="match status" value="1"/>
</dbReference>
<evidence type="ECO:0000256" key="7">
    <source>
        <dbReference type="ARBA" id="ARBA00022989"/>
    </source>
</evidence>
<feature type="transmembrane region" description="Helical" evidence="9">
    <location>
        <begin position="616"/>
        <end position="638"/>
    </location>
</feature>
<dbReference type="SUPFAM" id="SSF53448">
    <property type="entry name" value="Nucleotide-diphospho-sugar transferases"/>
    <property type="match status" value="1"/>
</dbReference>
<dbReference type="AlphaFoldDB" id="A0A3A4A6N1"/>
<sequence length="759" mass="83332">MRGLVVVLPAYREEANLETTVTDFLRVLDEVGEPHRIVVVDDGSEDGTGAVAAELAARHPGRVEVVRHDTNQGYGAAVRSGIAAALEHTDCEAVFLTDADGQFRARQLPEFLEEARRERADVVVGYRAGRADPLVRRVNGYLWNRICRLLLGVAVRDVDCAYKLIDRRLLERVRLRGDAAAISPELLARLRDLDARIVQRPVEHFPRRYGQQTGGWPSVIARSLVALLGIWLELLGRRPAGRAALRLARPRDPLLAGFTAAAIAVSIVACLYFSPHALAYLDAEAHMLIARRVISASTPGVAQLGAVWLPLPHLLTLPTIWMDAWYHSGLAGTVISMAGFVIAARCLYRIAHVLTGHRLAGLVAGLMFVSCPNVLYLQSTPMTELPLIACVAMGALQLLLWTRTGDQRRLALTAGAVLLGTLTRYEAWVFGMAVALVVAGVAWRRSPRGERLRRTVAEVVFFTVLAWAGIAGWVAWNAVIFGDPLYFLRGEFAEPSLWVSGDEATRGDWATSAAAYFYAMRGDIGTAGLVLAALGLVCLLARHRLRADALVPLTLLVFVPFFVYALYTGERPLQVPEISGRLYNVRFALIMILPVAVLSAYLVAEVRRSLRAPVRFTGYAAVGGALAATGLSATLSGVDTLEEAQGFRARAENQAQSRAASWLRANYDGGTVLMQSFGNEIMMFESRIPLRRVVYEGSFRQWRPALADPGPRGIRWIHIGLAPTTDDDVWESLRGDPDLDGYTLVYRASDRLVYRRKDS</sequence>
<gene>
    <name evidence="12" type="ORF">D5H75_30780</name>
</gene>
<evidence type="ECO:0000256" key="1">
    <source>
        <dbReference type="ARBA" id="ARBA00006739"/>
    </source>
</evidence>
<keyword evidence="3" id="KW-0328">Glycosyltransferase</keyword>
<feature type="transmembrane region" description="Helical" evidence="9">
    <location>
        <begin position="455"/>
        <end position="476"/>
    </location>
</feature>
<organism evidence="12 13">
    <name type="scientific">Bailinhaonella thermotolerans</name>
    <dbReference type="NCBI Taxonomy" id="1070861"/>
    <lineage>
        <taxon>Bacteria</taxon>
        <taxon>Bacillati</taxon>
        <taxon>Actinomycetota</taxon>
        <taxon>Actinomycetes</taxon>
        <taxon>Streptosporangiales</taxon>
        <taxon>Streptosporangiaceae</taxon>
        <taxon>Bailinhaonella</taxon>
    </lineage>
</organism>
<comment type="similarity">
    <text evidence="1">Belongs to the glycosyltransferase 2 family.</text>
</comment>
<feature type="domain" description="Glycosyltransferase 2-like" evidence="10">
    <location>
        <begin position="6"/>
        <end position="173"/>
    </location>
</feature>
<keyword evidence="13" id="KW-1185">Reference proteome</keyword>
<evidence type="ECO:0000313" key="13">
    <source>
        <dbReference type="Proteomes" id="UP000265768"/>
    </source>
</evidence>
<dbReference type="Gene3D" id="3.90.550.10">
    <property type="entry name" value="Spore Coat Polysaccharide Biosynthesis Protein SpsA, Chain A"/>
    <property type="match status" value="1"/>
</dbReference>
<evidence type="ECO:0000256" key="9">
    <source>
        <dbReference type="SAM" id="Phobius"/>
    </source>
</evidence>
<dbReference type="Proteomes" id="UP000265768">
    <property type="component" value="Unassembled WGS sequence"/>
</dbReference>
<dbReference type="InterPro" id="IPR001173">
    <property type="entry name" value="Glyco_trans_2-like"/>
</dbReference>
<dbReference type="InterPro" id="IPR050256">
    <property type="entry name" value="Glycosyltransferase_2"/>
</dbReference>
<dbReference type="Pfam" id="PF13231">
    <property type="entry name" value="PMT_2"/>
    <property type="match status" value="1"/>
</dbReference>
<feature type="transmembrane region" description="Helical" evidence="9">
    <location>
        <begin position="425"/>
        <end position="443"/>
    </location>
</feature>
<evidence type="ECO:0000259" key="11">
    <source>
        <dbReference type="Pfam" id="PF13231"/>
    </source>
</evidence>
<evidence type="ECO:0000313" key="12">
    <source>
        <dbReference type="EMBL" id="RJL24225.1"/>
    </source>
</evidence>
<comment type="caution">
    <text evidence="12">The sequence shown here is derived from an EMBL/GenBank/DDBJ whole genome shotgun (WGS) entry which is preliminary data.</text>
</comment>
<evidence type="ECO:0000256" key="6">
    <source>
        <dbReference type="ARBA" id="ARBA00022985"/>
    </source>
</evidence>
<protein>
    <submittedName>
        <fullName evidence="12">Glycosyltransferase</fullName>
    </submittedName>
</protein>
<reference evidence="12 13" key="1">
    <citation type="submission" date="2018-09" db="EMBL/GenBank/DDBJ databases">
        <title>YIM 75507 draft genome.</title>
        <authorList>
            <person name="Tang S."/>
            <person name="Feng Y."/>
        </authorList>
    </citation>
    <scope>NUCLEOTIDE SEQUENCE [LARGE SCALE GENOMIC DNA]</scope>
    <source>
        <strain evidence="12 13">YIM 75507</strain>
    </source>
</reference>
<dbReference type="Pfam" id="PF00535">
    <property type="entry name" value="Glycos_transf_2"/>
    <property type="match status" value="1"/>
</dbReference>
<feature type="transmembrane region" description="Helical" evidence="9">
    <location>
        <begin position="324"/>
        <end position="347"/>
    </location>
</feature>
<dbReference type="GO" id="GO:0099621">
    <property type="term" value="F:undecaprenyl-phosphate 4-deoxy-4-formamido-L-arabinose transferase activity"/>
    <property type="evidence" value="ECO:0007669"/>
    <property type="project" value="TreeGrafter"/>
</dbReference>
<evidence type="ECO:0000256" key="3">
    <source>
        <dbReference type="ARBA" id="ARBA00022676"/>
    </source>
</evidence>
<evidence type="ECO:0000259" key="10">
    <source>
        <dbReference type="Pfam" id="PF00535"/>
    </source>
</evidence>
<keyword evidence="5 9" id="KW-0812">Transmembrane</keyword>
<keyword evidence="8 9" id="KW-0472">Membrane</keyword>